<evidence type="ECO:0000256" key="2">
    <source>
        <dbReference type="ARBA" id="ARBA00022448"/>
    </source>
</evidence>
<reference evidence="6 7" key="1">
    <citation type="journal article" date="2019" name="Int. J. Syst. Evol. Microbiol.">
        <title>The Global Catalogue of Microorganisms (GCM) 10K type strain sequencing project: providing services to taxonomists for standard genome sequencing and annotation.</title>
        <authorList>
            <consortium name="The Broad Institute Genomics Platform"/>
            <consortium name="The Broad Institute Genome Sequencing Center for Infectious Disease"/>
            <person name="Wu L."/>
            <person name="Ma J."/>
        </authorList>
    </citation>
    <scope>NUCLEOTIDE SEQUENCE [LARGE SCALE GENOMIC DNA]</scope>
    <source>
        <strain evidence="6 7">YIM 94188</strain>
    </source>
</reference>
<evidence type="ECO:0000256" key="3">
    <source>
        <dbReference type="ARBA" id="ARBA00022729"/>
    </source>
</evidence>
<keyword evidence="7" id="KW-1185">Reference proteome</keyword>
<feature type="region of interest" description="Disordered" evidence="4">
    <location>
        <begin position="32"/>
        <end position="84"/>
    </location>
</feature>
<name>A0ABD5TYI4_9EURY</name>
<feature type="compositionally biased region" description="Low complexity" evidence="4">
    <location>
        <begin position="37"/>
        <end position="68"/>
    </location>
</feature>
<dbReference type="SUPFAM" id="SSF53807">
    <property type="entry name" value="Helical backbone' metal receptor"/>
    <property type="match status" value="1"/>
</dbReference>
<dbReference type="Proteomes" id="UP001596408">
    <property type="component" value="Unassembled WGS sequence"/>
</dbReference>
<dbReference type="RefSeq" id="WP_379692432.1">
    <property type="nucleotide sequence ID" value="NZ_JBHSXH010000009.1"/>
</dbReference>
<evidence type="ECO:0000256" key="4">
    <source>
        <dbReference type="SAM" id="MobiDB-lite"/>
    </source>
</evidence>
<comment type="caution">
    <text evidence="6">The sequence shown here is derived from an EMBL/GenBank/DDBJ whole genome shotgun (WGS) entry which is preliminary data.</text>
</comment>
<dbReference type="Pfam" id="PF01497">
    <property type="entry name" value="Peripla_BP_2"/>
    <property type="match status" value="1"/>
</dbReference>
<gene>
    <name evidence="6" type="ORF">ACFQEV_02635</name>
</gene>
<evidence type="ECO:0000259" key="5">
    <source>
        <dbReference type="PROSITE" id="PS50983"/>
    </source>
</evidence>
<evidence type="ECO:0000313" key="7">
    <source>
        <dbReference type="Proteomes" id="UP001596408"/>
    </source>
</evidence>
<dbReference type="PROSITE" id="PS51318">
    <property type="entry name" value="TAT"/>
    <property type="match status" value="1"/>
</dbReference>
<dbReference type="InterPro" id="IPR051313">
    <property type="entry name" value="Bact_iron-sidero_bind"/>
</dbReference>
<dbReference type="Gene3D" id="3.40.50.1980">
    <property type="entry name" value="Nitrogenase molybdenum iron protein domain"/>
    <property type="match status" value="2"/>
</dbReference>
<dbReference type="PANTHER" id="PTHR30532:SF1">
    <property type="entry name" value="IRON(3+)-HYDROXAMATE-BINDING PROTEIN FHUD"/>
    <property type="match status" value="1"/>
</dbReference>
<dbReference type="InterPro" id="IPR006311">
    <property type="entry name" value="TAT_signal"/>
</dbReference>
<feature type="domain" description="Fe/B12 periplasmic-binding" evidence="5">
    <location>
        <begin position="87"/>
        <end position="384"/>
    </location>
</feature>
<organism evidence="6 7">
    <name type="scientific">Halopelagius fulvigenes</name>
    <dbReference type="NCBI Taxonomy" id="1198324"/>
    <lineage>
        <taxon>Archaea</taxon>
        <taxon>Methanobacteriati</taxon>
        <taxon>Methanobacteriota</taxon>
        <taxon>Stenosarchaea group</taxon>
        <taxon>Halobacteria</taxon>
        <taxon>Halobacteriales</taxon>
        <taxon>Haloferacaceae</taxon>
    </lineage>
</organism>
<dbReference type="PANTHER" id="PTHR30532">
    <property type="entry name" value="IRON III DICITRATE-BINDING PERIPLASMIC PROTEIN"/>
    <property type="match status" value="1"/>
</dbReference>
<protein>
    <submittedName>
        <fullName evidence="6">ABC transporter substrate-binding protein</fullName>
    </submittedName>
</protein>
<dbReference type="AlphaFoldDB" id="A0ABD5TYI4"/>
<evidence type="ECO:0000313" key="6">
    <source>
        <dbReference type="EMBL" id="MFC6823893.1"/>
    </source>
</evidence>
<proteinExistence type="predicted"/>
<dbReference type="PROSITE" id="PS50983">
    <property type="entry name" value="FE_B12_PBP"/>
    <property type="match status" value="1"/>
</dbReference>
<dbReference type="InterPro" id="IPR002491">
    <property type="entry name" value="ABC_transptr_periplasmic_BD"/>
</dbReference>
<keyword evidence="2" id="KW-0813">Transport</keyword>
<comment type="subcellular location">
    <subcellularLocation>
        <location evidence="1">Cell envelope</location>
    </subcellularLocation>
</comment>
<keyword evidence="3" id="KW-0732">Signal</keyword>
<sequence>MTNDGAPRRTRRNVLKASGLLATSGLLAGCMGGSGSGSTETGTEASATESATETGTGTESETTGSSSSYSVSMEPVGEVSFDQPPKTWVANNGSWADMGVALGVEPPKGVWMTSRYHTQYYDEIPDVSVDKSDMVSLYSDGVSKEVFYQLDGDLHVIDPNFLLNRYKGWKQADVDEIAKNVAPFFGNSIFSRGYTWHEDYRYYSLYEAFEKLAQVFQRTDRYEAFASLHEEFQTGLSDVVPSSKSERPRVAVLWASGDQPETFLPYVISEGTSFKQWRDLNVRDALAETDVKDFHSSRGEIDYETLLEVDPDVLLLRGQEAKTAKEFQNTVVSFMKDHETASALTAVKNGDVYRGGPLYQGPITNLVLTERAAKQLYDVEGELFDRERVASIVNGDI</sequence>
<evidence type="ECO:0000256" key="1">
    <source>
        <dbReference type="ARBA" id="ARBA00004196"/>
    </source>
</evidence>
<dbReference type="EMBL" id="JBHSXH010000009">
    <property type="protein sequence ID" value="MFC6823893.1"/>
    <property type="molecule type" value="Genomic_DNA"/>
</dbReference>
<accession>A0ABD5TYI4</accession>